<proteinExistence type="predicted"/>
<dbReference type="InterPro" id="IPR008978">
    <property type="entry name" value="HSP20-like_chaperone"/>
</dbReference>
<dbReference type="EMBL" id="PKOZ01000001">
    <property type="protein sequence ID" value="PQD97024.1"/>
    <property type="molecule type" value="Genomic_DNA"/>
</dbReference>
<keyword evidence="2" id="KW-1185">Reference proteome</keyword>
<accession>A0A2S7N4R4</accession>
<gene>
    <name evidence="1" type="ORF">CYL18_03880</name>
</gene>
<dbReference type="SUPFAM" id="SSF49764">
    <property type="entry name" value="HSP20-like chaperones"/>
    <property type="match status" value="1"/>
</dbReference>
<dbReference type="CDD" id="cd00298">
    <property type="entry name" value="ACD_sHsps_p23-like"/>
    <property type="match status" value="1"/>
</dbReference>
<keyword evidence="1" id="KW-0167">Capsid protein</keyword>
<keyword evidence="1" id="KW-0946">Virion</keyword>
<sequence length="158" mass="18225">MFPWNLFPNNKQQQMPDWMKYLNQSGLEKQMEQLLSMLSPEQFGNLMKQGLSSGTAQEADRDEESRSSIQPAIFETHDYVFVRLPIKEEELPSLKLYHTNNRVILSGLPPNTEESLTYPLPCLVKKKGAKSSYKDGILEIILFKIPDSQYSEISVPEW</sequence>
<dbReference type="AlphaFoldDB" id="A0A2S7N4R4"/>
<organism evidence="1 2">
    <name type="scientific">Pradoshia eiseniae</name>
    <dbReference type="NCBI Taxonomy" id="2064768"/>
    <lineage>
        <taxon>Bacteria</taxon>
        <taxon>Bacillati</taxon>
        <taxon>Bacillota</taxon>
        <taxon>Bacilli</taxon>
        <taxon>Bacillales</taxon>
        <taxon>Bacillaceae</taxon>
        <taxon>Pradoshia</taxon>
    </lineage>
</organism>
<protein>
    <submittedName>
        <fullName evidence="1">Spore coat protein</fullName>
    </submittedName>
</protein>
<comment type="caution">
    <text evidence="1">The sequence shown here is derived from an EMBL/GenBank/DDBJ whole genome shotgun (WGS) entry which is preliminary data.</text>
</comment>
<dbReference type="Proteomes" id="UP000239663">
    <property type="component" value="Unassembled WGS sequence"/>
</dbReference>
<reference evidence="1 2" key="1">
    <citation type="submission" date="2017-12" db="EMBL/GenBank/DDBJ databases">
        <title>Taxonomic description and draft genome of Pradoshia cofamensis Gen. nov., sp. nov., a thermotolerant bacillale isolated from anterior gut of earthworm Eisenia fetida.</title>
        <authorList>
            <person name="Saha T."/>
            <person name="Chakraborty R."/>
        </authorList>
    </citation>
    <scope>NUCLEOTIDE SEQUENCE [LARGE SCALE GENOMIC DNA]</scope>
    <source>
        <strain evidence="1 2">EAG3</strain>
    </source>
</reference>
<name>A0A2S7N4R4_9BACI</name>
<evidence type="ECO:0000313" key="1">
    <source>
        <dbReference type="EMBL" id="PQD97024.1"/>
    </source>
</evidence>
<evidence type="ECO:0000313" key="2">
    <source>
        <dbReference type="Proteomes" id="UP000239663"/>
    </source>
</evidence>